<dbReference type="GO" id="GO:0005829">
    <property type="term" value="C:cytosol"/>
    <property type="evidence" value="ECO:0007669"/>
    <property type="project" value="TreeGrafter"/>
</dbReference>
<dbReference type="Proteomes" id="UP000553632">
    <property type="component" value="Unassembled WGS sequence"/>
</dbReference>
<dbReference type="InterPro" id="IPR023214">
    <property type="entry name" value="HAD_sf"/>
</dbReference>
<comment type="caution">
    <text evidence="1">The sequence shown here is derived from an EMBL/GenBank/DDBJ whole genome shotgun (WGS) entry which is preliminary data.</text>
</comment>
<dbReference type="PANTHER" id="PTHR10000">
    <property type="entry name" value="PHOSPHOSERINE PHOSPHATASE"/>
    <property type="match status" value="1"/>
</dbReference>
<dbReference type="PANTHER" id="PTHR10000:SF8">
    <property type="entry name" value="HAD SUPERFAMILY HYDROLASE-LIKE, TYPE 3"/>
    <property type="match status" value="1"/>
</dbReference>
<dbReference type="PROSITE" id="PS01228">
    <property type="entry name" value="COF_1"/>
    <property type="match status" value="1"/>
</dbReference>
<proteinExistence type="predicted"/>
<evidence type="ECO:0000313" key="1">
    <source>
        <dbReference type="EMBL" id="KAF4703953.1"/>
    </source>
</evidence>
<dbReference type="AlphaFoldDB" id="A0A7J6Q6M4"/>
<dbReference type="OMA" id="DAMNDYD"/>
<dbReference type="InterPro" id="IPR036412">
    <property type="entry name" value="HAD-like_sf"/>
</dbReference>
<keyword evidence="2" id="KW-1185">Reference proteome</keyword>
<dbReference type="Gene3D" id="3.30.1240.10">
    <property type="match status" value="1"/>
</dbReference>
<dbReference type="Pfam" id="PF08282">
    <property type="entry name" value="Hydrolase_3"/>
    <property type="match status" value="1"/>
</dbReference>
<dbReference type="GO" id="GO:0000287">
    <property type="term" value="F:magnesium ion binding"/>
    <property type="evidence" value="ECO:0007669"/>
    <property type="project" value="TreeGrafter"/>
</dbReference>
<evidence type="ECO:0000313" key="2">
    <source>
        <dbReference type="Proteomes" id="UP000553632"/>
    </source>
</evidence>
<name>A0A7J6Q6M4_PEROL</name>
<gene>
    <name evidence="1" type="ORF">FOZ63_025345</name>
</gene>
<dbReference type="EMBL" id="JABANO010035156">
    <property type="protein sequence ID" value="KAF4703953.1"/>
    <property type="molecule type" value="Genomic_DNA"/>
</dbReference>
<dbReference type="Gene3D" id="3.40.50.1000">
    <property type="entry name" value="HAD superfamily/HAD-like"/>
    <property type="match status" value="1"/>
</dbReference>
<sequence>MVRQFSGKYFLGEYKILGITRLEADRLFDTVTDVNKSVGDLSAVDLICADMDGTLLSPDHSIPDITFNRINKADNNGCPVVPATGRCRASTSRLFEPAGIDLYSRPGIYLNGSVTYDHTGAVAAEKSHKITDVLDAVSLLRDGNSAVLLCYSGDRVLAPYRDDRVIEVFQKFGDPMPEDCGSYEGMVEKIRAEKLPVHVMHVMSFEDPIAAGMCRKLDDFAKSKGCVAAQSVSMAVDIIPQGVSKGYGVKVLKEKLGYNCVACIGDAMNDYGMLLEADVPVAMGNAHPELKSVASFEVNTNADKNMPGVADLIGRVCAARKSL</sequence>
<dbReference type="GO" id="GO:0016791">
    <property type="term" value="F:phosphatase activity"/>
    <property type="evidence" value="ECO:0007669"/>
    <property type="project" value="TreeGrafter"/>
</dbReference>
<dbReference type="SUPFAM" id="SSF56784">
    <property type="entry name" value="HAD-like"/>
    <property type="match status" value="1"/>
</dbReference>
<protein>
    <submittedName>
        <fullName evidence="1">Uncharacterized protein</fullName>
    </submittedName>
</protein>
<organism evidence="1 2">
    <name type="scientific">Perkinsus olseni</name>
    <name type="common">Perkinsus atlanticus</name>
    <dbReference type="NCBI Taxonomy" id="32597"/>
    <lineage>
        <taxon>Eukaryota</taxon>
        <taxon>Sar</taxon>
        <taxon>Alveolata</taxon>
        <taxon>Perkinsozoa</taxon>
        <taxon>Perkinsea</taxon>
        <taxon>Perkinsida</taxon>
        <taxon>Perkinsidae</taxon>
        <taxon>Perkinsus</taxon>
    </lineage>
</organism>
<reference evidence="1 2" key="1">
    <citation type="submission" date="2020-04" db="EMBL/GenBank/DDBJ databases">
        <title>Perkinsus olseni comparative genomics.</title>
        <authorList>
            <person name="Bogema D.R."/>
        </authorList>
    </citation>
    <scope>NUCLEOTIDE SEQUENCE [LARGE SCALE GENOMIC DNA]</scope>
    <source>
        <strain evidence="1 2">ATCC PRA-207</strain>
    </source>
</reference>
<accession>A0A7J6Q6M4</accession>
<dbReference type="PROSITE" id="PS01229">
    <property type="entry name" value="COF_2"/>
    <property type="match status" value="1"/>
</dbReference>